<dbReference type="Proteomes" id="UP000048926">
    <property type="component" value="Unassembled WGS sequence"/>
</dbReference>
<organism evidence="2 3">
    <name type="scientific">Roseibium aggregatum</name>
    <dbReference type="NCBI Taxonomy" id="187304"/>
    <lineage>
        <taxon>Bacteria</taxon>
        <taxon>Pseudomonadati</taxon>
        <taxon>Pseudomonadota</taxon>
        <taxon>Alphaproteobacteria</taxon>
        <taxon>Hyphomicrobiales</taxon>
        <taxon>Stappiaceae</taxon>
        <taxon>Roseibium</taxon>
    </lineage>
</organism>
<dbReference type="AlphaFoldDB" id="A0A0M6XYS8"/>
<keyword evidence="1" id="KW-0472">Membrane</keyword>
<name>A0A0M6XYS8_9HYPH</name>
<proteinExistence type="predicted"/>
<dbReference type="EMBL" id="CXST01000001">
    <property type="protein sequence ID" value="CTQ42985.1"/>
    <property type="molecule type" value="Genomic_DNA"/>
</dbReference>
<evidence type="ECO:0000256" key="1">
    <source>
        <dbReference type="SAM" id="Phobius"/>
    </source>
</evidence>
<dbReference type="OrthoDB" id="7916166at2"/>
<reference evidence="3" key="1">
    <citation type="submission" date="2015-07" db="EMBL/GenBank/DDBJ databases">
        <authorList>
            <person name="Rodrigo-Torres Lidia"/>
            <person name="Arahal R.David."/>
        </authorList>
    </citation>
    <scope>NUCLEOTIDE SEQUENCE [LARGE SCALE GENOMIC DNA]</scope>
    <source>
        <strain evidence="3">CECT 4801</strain>
    </source>
</reference>
<feature type="transmembrane region" description="Helical" evidence="1">
    <location>
        <begin position="7"/>
        <end position="28"/>
    </location>
</feature>
<sequence>MTGSMPLWVKLAGVAAAVYCIAVFGTVYRYNQSILESASFAEITGGGFIYNYRIADIRAGITVGLVKPLPLGTLLIAEFESPQGGKIEVEKAVSHAKRNYSFETPSLSDVEAERTYAAVLHVIDAKTGEEIERHEKGLKSSVAPKAMPAKPLTIGPGYHVNPDIRPAPKG</sequence>
<evidence type="ECO:0000313" key="2">
    <source>
        <dbReference type="EMBL" id="CTQ42985.1"/>
    </source>
</evidence>
<gene>
    <name evidence="2" type="ORF">LAL4801_01422</name>
</gene>
<evidence type="ECO:0000313" key="3">
    <source>
        <dbReference type="Proteomes" id="UP000048926"/>
    </source>
</evidence>
<dbReference type="RefSeq" id="WP_145903481.1">
    <property type="nucleotide sequence ID" value="NZ_CXST01000001.1"/>
</dbReference>
<accession>A0A0M6XYS8</accession>
<protein>
    <submittedName>
        <fullName evidence="2">Uncharacterized protein</fullName>
    </submittedName>
</protein>
<keyword evidence="3" id="KW-1185">Reference proteome</keyword>
<dbReference type="STRING" id="187304.B0E33_23095"/>
<keyword evidence="1" id="KW-1133">Transmembrane helix</keyword>
<keyword evidence="1" id="KW-0812">Transmembrane</keyword>